<gene>
    <name evidence="3" type="ORF">Tasa_005_026</name>
</gene>
<protein>
    <submittedName>
        <fullName evidence="3">Dehydrogenase</fullName>
    </submittedName>
</protein>
<dbReference type="OrthoDB" id="335726at2"/>
<dbReference type="GO" id="GO:0016020">
    <property type="term" value="C:membrane"/>
    <property type="evidence" value="ECO:0007669"/>
    <property type="project" value="TreeGrafter"/>
</dbReference>
<reference evidence="3 4" key="1">
    <citation type="submission" date="2012-10" db="EMBL/GenBank/DDBJ databases">
        <title>Genome sequencing of Tanticharoenia sakaeratensis NBRC 103193.</title>
        <authorList>
            <person name="Azuma Y."/>
            <person name="Hadano H."/>
            <person name="Hirakawa H."/>
            <person name="Matsushita K."/>
        </authorList>
    </citation>
    <scope>NUCLEOTIDE SEQUENCE [LARGE SCALE GENOMIC DNA]</scope>
    <source>
        <strain evidence="3 4">NBRC 103193</strain>
    </source>
</reference>
<dbReference type="InterPro" id="IPR036291">
    <property type="entry name" value="NAD(P)-bd_dom_sf"/>
</dbReference>
<dbReference type="EMBL" id="BALE01000005">
    <property type="protein sequence ID" value="GAN53111.1"/>
    <property type="molecule type" value="Genomic_DNA"/>
</dbReference>
<comment type="similarity">
    <text evidence="1">Belongs to the short-chain dehydrogenases/reductases (SDR) family.</text>
</comment>
<dbReference type="Pfam" id="PF00106">
    <property type="entry name" value="adh_short"/>
    <property type="match status" value="1"/>
</dbReference>
<dbReference type="AlphaFoldDB" id="A0A0D6MHX7"/>
<comment type="caution">
    <text evidence="3">The sequence shown here is derived from an EMBL/GenBank/DDBJ whole genome shotgun (WGS) entry which is preliminary data.</text>
</comment>
<organism evidence="3 4">
    <name type="scientific">Tanticharoenia sakaeratensis NBRC 103193</name>
    <dbReference type="NCBI Taxonomy" id="1231623"/>
    <lineage>
        <taxon>Bacteria</taxon>
        <taxon>Pseudomonadati</taxon>
        <taxon>Pseudomonadota</taxon>
        <taxon>Alphaproteobacteria</taxon>
        <taxon>Acetobacterales</taxon>
        <taxon>Acetobacteraceae</taxon>
        <taxon>Tanticharoenia</taxon>
    </lineage>
</organism>
<evidence type="ECO:0000313" key="3">
    <source>
        <dbReference type="EMBL" id="GAN53111.1"/>
    </source>
</evidence>
<dbReference type="RefSeq" id="WP_048846757.1">
    <property type="nucleotide sequence ID" value="NZ_BALE01000005.1"/>
</dbReference>
<dbReference type="PANTHER" id="PTHR44196">
    <property type="entry name" value="DEHYDROGENASE/REDUCTASE SDR FAMILY MEMBER 7B"/>
    <property type="match status" value="1"/>
</dbReference>
<keyword evidence="2" id="KW-0560">Oxidoreductase</keyword>
<sequence length="270" mass="28482">MKQDSVLITGAASGLGRVIALSLSRPGATLELGDRDSDGLAQTATGCRARGAHVEARVIDVTDGPAMADWIHEAARDRLDLVFACAGITGGVPPRDAEGATYECADQVRAMMAVNLDGVLNTVLPAIAVMRRQARAHDGMRGRICAIASVAAVVSFPGTPSYCASKAAVDRFMVAQGSFLRDAGIRLTSVCCGFVDTPMVASNRFPMPGLVSADDAARRILRGVARGQRRVVFPRWLVAGSRLMDLLPIGIAELYYRRQPTGAPGTMTAL</sequence>
<dbReference type="SUPFAM" id="SSF51735">
    <property type="entry name" value="NAD(P)-binding Rossmann-fold domains"/>
    <property type="match status" value="1"/>
</dbReference>
<evidence type="ECO:0000256" key="2">
    <source>
        <dbReference type="ARBA" id="ARBA00023002"/>
    </source>
</evidence>
<keyword evidence="4" id="KW-1185">Reference proteome</keyword>
<dbReference type="InterPro" id="IPR002347">
    <property type="entry name" value="SDR_fam"/>
</dbReference>
<evidence type="ECO:0000256" key="1">
    <source>
        <dbReference type="ARBA" id="ARBA00006484"/>
    </source>
</evidence>
<dbReference type="Proteomes" id="UP000032679">
    <property type="component" value="Unassembled WGS sequence"/>
</dbReference>
<dbReference type="PROSITE" id="PS00061">
    <property type="entry name" value="ADH_SHORT"/>
    <property type="match status" value="1"/>
</dbReference>
<accession>A0A0D6MHX7</accession>
<dbReference type="InterPro" id="IPR020904">
    <property type="entry name" value="Sc_DH/Rdtase_CS"/>
</dbReference>
<dbReference type="PANTHER" id="PTHR44196:SF1">
    <property type="entry name" value="DEHYDROGENASE_REDUCTASE SDR FAMILY MEMBER 7B"/>
    <property type="match status" value="1"/>
</dbReference>
<dbReference type="PRINTS" id="PR00081">
    <property type="entry name" value="GDHRDH"/>
</dbReference>
<evidence type="ECO:0000313" key="4">
    <source>
        <dbReference type="Proteomes" id="UP000032679"/>
    </source>
</evidence>
<dbReference type="GO" id="GO:0016491">
    <property type="term" value="F:oxidoreductase activity"/>
    <property type="evidence" value="ECO:0007669"/>
    <property type="project" value="UniProtKB-KW"/>
</dbReference>
<proteinExistence type="inferred from homology"/>
<name>A0A0D6MHX7_9PROT</name>
<dbReference type="Gene3D" id="3.40.50.720">
    <property type="entry name" value="NAD(P)-binding Rossmann-like Domain"/>
    <property type="match status" value="1"/>
</dbReference>
<dbReference type="STRING" id="1231623.Tasa_005_026"/>